<evidence type="ECO:0000256" key="1">
    <source>
        <dbReference type="ARBA" id="ARBA00004141"/>
    </source>
</evidence>
<sequence length="92" mass="9455">MEGALNLPMKVATATSNFMIGVTAAAGASVLLMAGYVNPLFAAPAAIGTALGSYVGSRYLPRLRNEAVRLIFVLVVFALAVEVILRGVGFAA</sequence>
<proteinExistence type="predicted"/>
<keyword evidence="2 5" id="KW-0812">Transmembrane</keyword>
<feature type="transmembrane region" description="Helical" evidence="5">
    <location>
        <begin position="12"/>
        <end position="34"/>
    </location>
</feature>
<reference evidence="6" key="2">
    <citation type="journal article" date="2014" name="ISME J.">
        <title>Microbial stratification in low pH oxic and suboxic macroscopic growths along an acid mine drainage.</title>
        <authorList>
            <person name="Mendez-Garcia C."/>
            <person name="Mesa V."/>
            <person name="Sprenger R.R."/>
            <person name="Richter M."/>
            <person name="Diez M.S."/>
            <person name="Solano J."/>
            <person name="Bargiela R."/>
            <person name="Golyshina O.V."/>
            <person name="Manteca A."/>
            <person name="Ramos J.L."/>
            <person name="Gallego J.R."/>
            <person name="Llorente I."/>
            <person name="Martins Dos Santos V.A."/>
            <person name="Jensen O.N."/>
            <person name="Pelaez A.I."/>
            <person name="Sanchez J."/>
            <person name="Ferrer M."/>
        </authorList>
    </citation>
    <scope>NUCLEOTIDE SEQUENCE</scope>
</reference>
<comment type="caution">
    <text evidence="6">The sequence shown here is derived from an EMBL/GenBank/DDBJ whole genome shotgun (WGS) entry which is preliminary data.</text>
</comment>
<evidence type="ECO:0000256" key="3">
    <source>
        <dbReference type="ARBA" id="ARBA00022989"/>
    </source>
</evidence>
<dbReference type="AlphaFoldDB" id="T0ZY20"/>
<accession>T0ZY20</accession>
<reference evidence="6" key="1">
    <citation type="submission" date="2013-08" db="EMBL/GenBank/DDBJ databases">
        <authorList>
            <person name="Mendez C."/>
            <person name="Richter M."/>
            <person name="Ferrer M."/>
            <person name="Sanchez J."/>
        </authorList>
    </citation>
    <scope>NUCLEOTIDE SEQUENCE</scope>
</reference>
<dbReference type="InterPro" id="IPR002781">
    <property type="entry name" value="TM_pro_TauE-like"/>
</dbReference>
<feature type="transmembrane region" description="Helical" evidence="5">
    <location>
        <begin position="40"/>
        <end position="60"/>
    </location>
</feature>
<gene>
    <name evidence="6" type="ORF">B2A_07689</name>
</gene>
<dbReference type="GO" id="GO:0016020">
    <property type="term" value="C:membrane"/>
    <property type="evidence" value="ECO:0007669"/>
    <property type="project" value="UniProtKB-SubCell"/>
</dbReference>
<feature type="transmembrane region" description="Helical" evidence="5">
    <location>
        <begin position="67"/>
        <end position="88"/>
    </location>
</feature>
<evidence type="ECO:0000256" key="5">
    <source>
        <dbReference type="SAM" id="Phobius"/>
    </source>
</evidence>
<keyword evidence="4 5" id="KW-0472">Membrane</keyword>
<keyword evidence="3 5" id="KW-1133">Transmembrane helix</keyword>
<name>T0ZY20_9ZZZZ</name>
<comment type="subcellular location">
    <subcellularLocation>
        <location evidence="1">Membrane</location>
        <topology evidence="1">Multi-pass membrane protein</topology>
    </subcellularLocation>
</comment>
<evidence type="ECO:0000256" key="4">
    <source>
        <dbReference type="ARBA" id="ARBA00023136"/>
    </source>
</evidence>
<protein>
    <submittedName>
        <fullName evidence="6">Membrane protein containing DUF81</fullName>
    </submittedName>
</protein>
<dbReference type="PANTHER" id="PTHR43701">
    <property type="entry name" value="MEMBRANE TRANSPORTER PROTEIN MJ0441-RELATED"/>
    <property type="match status" value="1"/>
</dbReference>
<organism evidence="6">
    <name type="scientific">mine drainage metagenome</name>
    <dbReference type="NCBI Taxonomy" id="410659"/>
    <lineage>
        <taxon>unclassified sequences</taxon>
        <taxon>metagenomes</taxon>
        <taxon>ecological metagenomes</taxon>
    </lineage>
</organism>
<dbReference type="EMBL" id="AUZZ01005518">
    <property type="protein sequence ID" value="EQD49458.1"/>
    <property type="molecule type" value="Genomic_DNA"/>
</dbReference>
<evidence type="ECO:0000256" key="2">
    <source>
        <dbReference type="ARBA" id="ARBA00022692"/>
    </source>
</evidence>
<dbReference type="InterPro" id="IPR051598">
    <property type="entry name" value="TSUP/Inactive_protease-like"/>
</dbReference>
<dbReference type="PANTHER" id="PTHR43701:SF2">
    <property type="entry name" value="MEMBRANE TRANSPORTER PROTEIN YJNA-RELATED"/>
    <property type="match status" value="1"/>
</dbReference>
<dbReference type="Pfam" id="PF01925">
    <property type="entry name" value="TauE"/>
    <property type="match status" value="1"/>
</dbReference>
<evidence type="ECO:0000313" key="6">
    <source>
        <dbReference type="EMBL" id="EQD49458.1"/>
    </source>
</evidence>